<accession>A0A964FFT5</accession>
<dbReference type="AlphaFoldDB" id="A0A964FFT5"/>
<dbReference type="RefSeq" id="WP_229638796.1">
    <property type="nucleotide sequence ID" value="NZ_JADWDC010000003.1"/>
</dbReference>
<dbReference type="EMBL" id="JADWDC010000003">
    <property type="protein sequence ID" value="MCC0175798.1"/>
    <property type="molecule type" value="Genomic_DNA"/>
</dbReference>
<name>A0A964FFT5_9CYAN</name>
<protein>
    <submittedName>
        <fullName evidence="2">VOC family protein</fullName>
    </submittedName>
</protein>
<evidence type="ECO:0000313" key="2">
    <source>
        <dbReference type="EMBL" id="MCC0175798.1"/>
    </source>
</evidence>
<comment type="caution">
    <text evidence="2">The sequence shown here is derived from an EMBL/GenBank/DDBJ whole genome shotgun (WGS) entry which is preliminary data.</text>
</comment>
<evidence type="ECO:0000313" key="3">
    <source>
        <dbReference type="Proteomes" id="UP000729733"/>
    </source>
</evidence>
<dbReference type="InterPro" id="IPR037523">
    <property type="entry name" value="VOC_core"/>
</dbReference>
<sequence length="122" mass="13893">MNFNYFDVFLAISTDNIPTLSDFYSQLLQRKPDVYHDSVYAEFKLEKLRIGIFSPKSERQKEFENLGSSMSLCIEVENLNQAIATLGEMGFPPPGEIIEASHGREIYAYDPGGNRLILHQSK</sequence>
<evidence type="ECO:0000259" key="1">
    <source>
        <dbReference type="PROSITE" id="PS51819"/>
    </source>
</evidence>
<organism evidence="2 3">
    <name type="scientific">Waterburya agarophytonicola KI4</name>
    <dbReference type="NCBI Taxonomy" id="2874699"/>
    <lineage>
        <taxon>Bacteria</taxon>
        <taxon>Bacillati</taxon>
        <taxon>Cyanobacteriota</taxon>
        <taxon>Cyanophyceae</taxon>
        <taxon>Pleurocapsales</taxon>
        <taxon>Hyellaceae</taxon>
        <taxon>Waterburya</taxon>
        <taxon>Waterburya agarophytonicola</taxon>
    </lineage>
</organism>
<keyword evidence="3" id="KW-1185">Reference proteome</keyword>
<dbReference type="Proteomes" id="UP000729733">
    <property type="component" value="Unassembled WGS sequence"/>
</dbReference>
<proteinExistence type="predicted"/>
<feature type="domain" description="VOC" evidence="1">
    <location>
        <begin position="5"/>
        <end position="121"/>
    </location>
</feature>
<dbReference type="PROSITE" id="PS51819">
    <property type="entry name" value="VOC"/>
    <property type="match status" value="1"/>
</dbReference>
<reference evidence="2" key="1">
    <citation type="journal article" date="2021" name="Antonie Van Leeuwenhoek">
        <title>Draft genome and description of Waterburya agarophytonicola gen. nov. sp. nov. (Pleurocapsales, Cyanobacteria): a seaweed symbiont.</title>
        <authorList>
            <person name="Bonthond G."/>
            <person name="Shalygin S."/>
            <person name="Bayer T."/>
            <person name="Weinberger F."/>
        </authorList>
    </citation>
    <scope>NUCLEOTIDE SEQUENCE</scope>
    <source>
        <strain evidence="2">KI4</strain>
    </source>
</reference>
<dbReference type="SUPFAM" id="SSF54593">
    <property type="entry name" value="Glyoxalase/Bleomycin resistance protein/Dihydroxybiphenyl dioxygenase"/>
    <property type="match status" value="1"/>
</dbReference>
<dbReference type="Gene3D" id="3.10.180.10">
    <property type="entry name" value="2,3-Dihydroxybiphenyl 1,2-Dioxygenase, domain 1"/>
    <property type="match status" value="1"/>
</dbReference>
<gene>
    <name evidence="2" type="ORF">I4641_02230</name>
</gene>
<dbReference type="InterPro" id="IPR029068">
    <property type="entry name" value="Glyas_Bleomycin-R_OHBP_Dase"/>
</dbReference>